<keyword evidence="3" id="KW-0479">Metal-binding</keyword>
<dbReference type="EC" id="3.5.1.19" evidence="6"/>
<dbReference type="PANTHER" id="PTHR11080:SF2">
    <property type="entry name" value="LD05707P"/>
    <property type="match status" value="1"/>
</dbReference>
<comment type="caution">
    <text evidence="10">The sequence shown here is derived from an EMBL/GenBank/DDBJ whole genome shotgun (WGS) entry which is preliminary data.</text>
</comment>
<keyword evidence="4" id="KW-0378">Hydrolase</keyword>
<evidence type="ECO:0000256" key="2">
    <source>
        <dbReference type="ARBA" id="ARBA00022642"/>
    </source>
</evidence>
<dbReference type="AlphaFoldDB" id="A0A5C5WSW1"/>
<evidence type="ECO:0000259" key="9">
    <source>
        <dbReference type="Pfam" id="PF00857"/>
    </source>
</evidence>
<comment type="pathway">
    <text evidence="5">Cofactor biosynthesis; nicotinate biosynthesis; nicotinate from nicotinamide: step 1/1.</text>
</comment>
<keyword evidence="11" id="KW-1185">Reference proteome</keyword>
<reference evidence="10 11" key="1">
    <citation type="submission" date="2019-02" db="EMBL/GenBank/DDBJ databases">
        <title>Deep-cultivation of Planctomycetes and their phenomic and genomic characterization uncovers novel biology.</title>
        <authorList>
            <person name="Wiegand S."/>
            <person name="Jogler M."/>
            <person name="Boedeker C."/>
            <person name="Pinto D."/>
            <person name="Vollmers J."/>
            <person name="Rivas-Marin E."/>
            <person name="Kohn T."/>
            <person name="Peeters S.H."/>
            <person name="Heuer A."/>
            <person name="Rast P."/>
            <person name="Oberbeckmann S."/>
            <person name="Bunk B."/>
            <person name="Jeske O."/>
            <person name="Meyerdierks A."/>
            <person name="Storesund J.E."/>
            <person name="Kallscheuer N."/>
            <person name="Luecker S."/>
            <person name="Lage O.M."/>
            <person name="Pohl T."/>
            <person name="Merkel B.J."/>
            <person name="Hornburger P."/>
            <person name="Mueller R.-W."/>
            <person name="Bruemmer F."/>
            <person name="Labrenz M."/>
            <person name="Spormann A.M."/>
            <person name="Op Den Camp H."/>
            <person name="Overmann J."/>
            <person name="Amann R."/>
            <person name="Jetten M.S.M."/>
            <person name="Mascher T."/>
            <person name="Medema M.H."/>
            <person name="Devos D.P."/>
            <person name="Kaster A.-K."/>
            <person name="Ovreas L."/>
            <person name="Rohde M."/>
            <person name="Galperin M.Y."/>
            <person name="Jogler C."/>
        </authorList>
    </citation>
    <scope>NUCLEOTIDE SEQUENCE [LARGE SCALE GENOMIC DNA]</scope>
    <source>
        <strain evidence="10 11">Pla22</strain>
    </source>
</reference>
<dbReference type="GO" id="GO:0019363">
    <property type="term" value="P:pyridine nucleotide biosynthetic process"/>
    <property type="evidence" value="ECO:0007669"/>
    <property type="project" value="UniProtKB-KW"/>
</dbReference>
<sequence length="199" mass="21412">MNVLLLIDLQNDFMPGGSLAVSDADEVIPIANAMMKRVDLVVATQDWHPANHGSFASQHADCKVGDLIELAGLPQIAWPDHCIESTMGASFHPALNVDDIHHIIHKGTDPKIDSYSGFFDNGRRAATGLHHYLQTQGAIHLHVMGIASDYCVKFTVLDALSLGYQVTVDLDGCRGVELTPGDIDLAVQEMSKAGASVQT</sequence>
<comment type="similarity">
    <text evidence="1">Belongs to the isochorismatase family.</text>
</comment>
<dbReference type="GO" id="GO:0046872">
    <property type="term" value="F:metal ion binding"/>
    <property type="evidence" value="ECO:0007669"/>
    <property type="project" value="UniProtKB-KW"/>
</dbReference>
<dbReference type="Proteomes" id="UP000316598">
    <property type="component" value="Unassembled WGS sequence"/>
</dbReference>
<dbReference type="PANTHER" id="PTHR11080">
    <property type="entry name" value="PYRAZINAMIDASE/NICOTINAMIDASE"/>
    <property type="match status" value="1"/>
</dbReference>
<dbReference type="Pfam" id="PF00857">
    <property type="entry name" value="Isochorismatase"/>
    <property type="match status" value="1"/>
</dbReference>
<dbReference type="NCBIfam" id="NF008623">
    <property type="entry name" value="PRK11609.1"/>
    <property type="match status" value="1"/>
</dbReference>
<dbReference type="InterPro" id="IPR052347">
    <property type="entry name" value="Isochorismatase_Nicotinamidase"/>
</dbReference>
<name>A0A5C5WSW1_9BACT</name>
<evidence type="ECO:0000313" key="10">
    <source>
        <dbReference type="EMBL" id="TWT53570.1"/>
    </source>
</evidence>
<organism evidence="10 11">
    <name type="scientific">Rubripirellula amarantea</name>
    <dbReference type="NCBI Taxonomy" id="2527999"/>
    <lineage>
        <taxon>Bacteria</taxon>
        <taxon>Pseudomonadati</taxon>
        <taxon>Planctomycetota</taxon>
        <taxon>Planctomycetia</taxon>
        <taxon>Pirellulales</taxon>
        <taxon>Pirellulaceae</taxon>
        <taxon>Rubripirellula</taxon>
    </lineage>
</organism>
<evidence type="ECO:0000256" key="4">
    <source>
        <dbReference type="ARBA" id="ARBA00022801"/>
    </source>
</evidence>
<accession>A0A5C5WSW1</accession>
<protein>
    <recommendedName>
        <fullName evidence="8">Nicotinamidase</fullName>
        <ecNumber evidence="6">3.5.1.19</ecNumber>
    </recommendedName>
    <alternativeName>
        <fullName evidence="7">Nicotinamide deamidase</fullName>
    </alternativeName>
</protein>
<evidence type="ECO:0000256" key="1">
    <source>
        <dbReference type="ARBA" id="ARBA00006336"/>
    </source>
</evidence>
<dbReference type="InterPro" id="IPR000868">
    <property type="entry name" value="Isochorismatase-like_dom"/>
</dbReference>
<evidence type="ECO:0000313" key="11">
    <source>
        <dbReference type="Proteomes" id="UP000316598"/>
    </source>
</evidence>
<dbReference type="CDD" id="cd01011">
    <property type="entry name" value="nicotinamidase"/>
    <property type="match status" value="1"/>
</dbReference>
<evidence type="ECO:0000256" key="8">
    <source>
        <dbReference type="ARBA" id="ARBA00072277"/>
    </source>
</evidence>
<dbReference type="EMBL" id="SJPI01000001">
    <property type="protein sequence ID" value="TWT53570.1"/>
    <property type="molecule type" value="Genomic_DNA"/>
</dbReference>
<dbReference type="OrthoDB" id="6111975at2"/>
<dbReference type="Gene3D" id="3.40.50.850">
    <property type="entry name" value="Isochorismatase-like"/>
    <property type="match status" value="1"/>
</dbReference>
<evidence type="ECO:0000256" key="7">
    <source>
        <dbReference type="ARBA" id="ARBA00043224"/>
    </source>
</evidence>
<evidence type="ECO:0000256" key="3">
    <source>
        <dbReference type="ARBA" id="ARBA00022723"/>
    </source>
</evidence>
<evidence type="ECO:0000256" key="6">
    <source>
        <dbReference type="ARBA" id="ARBA00039017"/>
    </source>
</evidence>
<dbReference type="FunFam" id="3.40.50.850:FF:000006">
    <property type="entry name" value="Bifunctional pyrazinamidase/nicotinamidase"/>
    <property type="match status" value="1"/>
</dbReference>
<dbReference type="GO" id="GO:0008936">
    <property type="term" value="F:nicotinamidase activity"/>
    <property type="evidence" value="ECO:0007669"/>
    <property type="project" value="UniProtKB-EC"/>
</dbReference>
<proteinExistence type="inferred from homology"/>
<gene>
    <name evidence="10" type="ORF">Pla22_11990</name>
</gene>
<dbReference type="RefSeq" id="WP_146513766.1">
    <property type="nucleotide sequence ID" value="NZ_SJPI01000001.1"/>
</dbReference>
<feature type="domain" description="Isochorismatase-like" evidence="9">
    <location>
        <begin position="3"/>
        <end position="199"/>
    </location>
</feature>
<evidence type="ECO:0000256" key="5">
    <source>
        <dbReference type="ARBA" id="ARBA00037900"/>
    </source>
</evidence>
<dbReference type="SUPFAM" id="SSF52499">
    <property type="entry name" value="Isochorismatase-like hydrolases"/>
    <property type="match status" value="1"/>
</dbReference>
<dbReference type="InterPro" id="IPR036380">
    <property type="entry name" value="Isochorismatase-like_sf"/>
</dbReference>
<keyword evidence="2" id="KW-0662">Pyridine nucleotide biosynthesis</keyword>